<evidence type="ECO:0000256" key="2">
    <source>
        <dbReference type="ARBA" id="ARBA00011901"/>
    </source>
</evidence>
<evidence type="ECO:0000259" key="5">
    <source>
        <dbReference type="SMART" id="SM00644"/>
    </source>
</evidence>
<dbReference type="SMART" id="SM00644">
    <property type="entry name" value="Ami_2"/>
    <property type="match status" value="1"/>
</dbReference>
<comment type="caution">
    <text evidence="6">The sequence shown here is derived from an EMBL/GenBank/DDBJ whole genome shotgun (WGS) entry which is preliminary data.</text>
</comment>
<evidence type="ECO:0000256" key="3">
    <source>
        <dbReference type="ARBA" id="ARBA00022801"/>
    </source>
</evidence>
<accession>A0ABT7NJP6</accession>
<evidence type="ECO:0000256" key="4">
    <source>
        <dbReference type="ARBA" id="ARBA00023316"/>
    </source>
</evidence>
<name>A0ABT7NJP6_9SPHI</name>
<dbReference type="Pfam" id="PF01510">
    <property type="entry name" value="Amidase_2"/>
    <property type="match status" value="1"/>
</dbReference>
<dbReference type="RefSeq" id="WP_286650503.1">
    <property type="nucleotide sequence ID" value="NZ_JACAGK010000007.1"/>
</dbReference>
<comment type="catalytic activity">
    <reaction evidence="1">
        <text>Hydrolyzes the link between N-acetylmuramoyl residues and L-amino acid residues in certain cell-wall glycopeptides.</text>
        <dbReference type="EC" id="3.5.1.28"/>
    </reaction>
</comment>
<dbReference type="CDD" id="cd06583">
    <property type="entry name" value="PGRP"/>
    <property type="match status" value="1"/>
</dbReference>
<reference evidence="6" key="1">
    <citation type="submission" date="2020-06" db="EMBL/GenBank/DDBJ databases">
        <authorList>
            <person name="Dong N."/>
        </authorList>
    </citation>
    <scope>NUCLEOTIDE SEQUENCE</scope>
    <source>
        <strain evidence="6">R1692</strain>
    </source>
</reference>
<evidence type="ECO:0000256" key="1">
    <source>
        <dbReference type="ARBA" id="ARBA00001561"/>
    </source>
</evidence>
<dbReference type="InterPro" id="IPR002502">
    <property type="entry name" value="Amidase_domain"/>
</dbReference>
<proteinExistence type="predicted"/>
<dbReference type="EC" id="3.5.1.28" evidence="2"/>
<dbReference type="Proteomes" id="UP001170954">
    <property type="component" value="Unassembled WGS sequence"/>
</dbReference>
<dbReference type="PANTHER" id="PTHR30417:SF1">
    <property type="entry name" value="N-ACETYLMURAMOYL-L-ALANINE AMIDASE AMID"/>
    <property type="match status" value="1"/>
</dbReference>
<keyword evidence="3" id="KW-0378">Hydrolase</keyword>
<evidence type="ECO:0000313" key="7">
    <source>
        <dbReference type="Proteomes" id="UP001170954"/>
    </source>
</evidence>
<keyword evidence="4" id="KW-0961">Cell wall biogenesis/degradation</keyword>
<organism evidence="6 7">
    <name type="scientific">Sphingobacterium hotanense</name>
    <dbReference type="NCBI Taxonomy" id="649196"/>
    <lineage>
        <taxon>Bacteria</taxon>
        <taxon>Pseudomonadati</taxon>
        <taxon>Bacteroidota</taxon>
        <taxon>Sphingobacteriia</taxon>
        <taxon>Sphingobacteriales</taxon>
        <taxon>Sphingobacteriaceae</taxon>
        <taxon>Sphingobacterium</taxon>
    </lineage>
</organism>
<dbReference type="SUPFAM" id="SSF55846">
    <property type="entry name" value="N-acetylmuramoyl-L-alanine amidase-like"/>
    <property type="match status" value="1"/>
</dbReference>
<dbReference type="InterPro" id="IPR036505">
    <property type="entry name" value="Amidase/PGRP_sf"/>
</dbReference>
<dbReference type="InterPro" id="IPR051206">
    <property type="entry name" value="NAMLAA_amidase_2"/>
</dbReference>
<sequence>MLKIKEFLVVGVGLVFLVACSTAKKTTVLQNPQTAVIKPSEAIENTVIPKDTVSLNEQITQRANQQNQIDPNAPLSPEEQAKQLFTTGIHKEYDFAQAMHYDWRKPSYVMIHHTSQNSTAQTIRTFQLPHTKVSSHYVIGRDGRVVQMLNDYMRGWHAGRGKWGQITDMNSVSIGIELDNNGFDAFPEPQINALLTLLDTLKTRYTIPQLNFIGHSDFAPGRKDDPNVLFPWDKLAARGFGIWFNESYLMPAPATFNPIDALKLMGYDMKNQSAVIRAFKKKYVRTDLSPVLTDRDKAIIYDLYRKYY</sequence>
<dbReference type="EMBL" id="JACAGK010000007">
    <property type="protein sequence ID" value="MDM1047360.1"/>
    <property type="molecule type" value="Genomic_DNA"/>
</dbReference>
<gene>
    <name evidence="6" type="ORF">HX018_03785</name>
</gene>
<dbReference type="PROSITE" id="PS51257">
    <property type="entry name" value="PROKAR_LIPOPROTEIN"/>
    <property type="match status" value="1"/>
</dbReference>
<evidence type="ECO:0000313" key="6">
    <source>
        <dbReference type="EMBL" id="MDM1047360.1"/>
    </source>
</evidence>
<dbReference type="PANTHER" id="PTHR30417">
    <property type="entry name" value="N-ACETYLMURAMOYL-L-ALANINE AMIDASE AMID"/>
    <property type="match status" value="1"/>
</dbReference>
<keyword evidence="7" id="KW-1185">Reference proteome</keyword>
<reference evidence="6" key="2">
    <citation type="journal article" date="2022" name="Sci. Total Environ.">
        <title>Prevalence, transmission, and molecular epidemiology of tet(X)-positive bacteria among humans, animals, and environmental niches in China: An epidemiological, and genomic-based study.</title>
        <authorList>
            <person name="Dong N."/>
            <person name="Zeng Y."/>
            <person name="Cai C."/>
            <person name="Sun C."/>
            <person name="Lu J."/>
            <person name="Liu C."/>
            <person name="Zhou H."/>
            <person name="Sun Q."/>
            <person name="Shu L."/>
            <person name="Wang H."/>
            <person name="Wang Y."/>
            <person name="Wang S."/>
            <person name="Wu C."/>
            <person name="Chan E.W."/>
            <person name="Chen G."/>
            <person name="Shen Z."/>
            <person name="Chen S."/>
            <person name="Zhang R."/>
        </authorList>
    </citation>
    <scope>NUCLEOTIDE SEQUENCE</scope>
    <source>
        <strain evidence="6">R1692</strain>
    </source>
</reference>
<feature type="domain" description="N-acetylmuramoyl-L-alanine amidase" evidence="5">
    <location>
        <begin position="93"/>
        <end position="227"/>
    </location>
</feature>
<protein>
    <recommendedName>
        <fullName evidence="2">N-acetylmuramoyl-L-alanine amidase</fullName>
        <ecNumber evidence="2">3.5.1.28</ecNumber>
    </recommendedName>
</protein>
<dbReference type="Gene3D" id="3.40.80.10">
    <property type="entry name" value="Peptidoglycan recognition protein-like"/>
    <property type="match status" value="1"/>
</dbReference>